<dbReference type="PANTHER" id="PTHR47506">
    <property type="entry name" value="TRANSCRIPTIONAL REGULATORY PROTEIN"/>
    <property type="match status" value="1"/>
</dbReference>
<dbReference type="Proteomes" id="UP001206128">
    <property type="component" value="Unassembled WGS sequence"/>
</dbReference>
<dbReference type="InterPro" id="IPR011075">
    <property type="entry name" value="TetR_C"/>
</dbReference>
<reference evidence="6" key="1">
    <citation type="submission" date="2022-06" db="EMBL/GenBank/DDBJ databases">
        <title>Genomic Encyclopedia of Archaeal and Bacterial Type Strains, Phase II (KMG-II): from individual species to whole genera.</title>
        <authorList>
            <person name="Goeker M."/>
        </authorList>
    </citation>
    <scope>NUCLEOTIDE SEQUENCE</scope>
    <source>
        <strain evidence="6">DSM 43935</strain>
    </source>
</reference>
<dbReference type="Pfam" id="PF16925">
    <property type="entry name" value="TetR_C_13"/>
    <property type="match status" value="1"/>
</dbReference>
<proteinExistence type="predicted"/>
<comment type="caution">
    <text evidence="6">The sequence shown here is derived from an EMBL/GenBank/DDBJ whole genome shotgun (WGS) entry which is preliminary data.</text>
</comment>
<keyword evidence="3" id="KW-0804">Transcription</keyword>
<feature type="DNA-binding region" description="H-T-H motif" evidence="4">
    <location>
        <begin position="29"/>
        <end position="48"/>
    </location>
</feature>
<dbReference type="InterPro" id="IPR001647">
    <property type="entry name" value="HTH_TetR"/>
</dbReference>
<organism evidence="6 7">
    <name type="scientific">Goodfellowiella coeruleoviolacea</name>
    <dbReference type="NCBI Taxonomy" id="334858"/>
    <lineage>
        <taxon>Bacteria</taxon>
        <taxon>Bacillati</taxon>
        <taxon>Actinomycetota</taxon>
        <taxon>Actinomycetes</taxon>
        <taxon>Pseudonocardiales</taxon>
        <taxon>Pseudonocardiaceae</taxon>
        <taxon>Goodfellowiella</taxon>
    </lineage>
</organism>
<dbReference type="Gene3D" id="1.10.357.10">
    <property type="entry name" value="Tetracycline Repressor, domain 2"/>
    <property type="match status" value="1"/>
</dbReference>
<dbReference type="SUPFAM" id="SSF46689">
    <property type="entry name" value="Homeodomain-like"/>
    <property type="match status" value="1"/>
</dbReference>
<evidence type="ECO:0000259" key="5">
    <source>
        <dbReference type="PROSITE" id="PS50977"/>
    </source>
</evidence>
<accession>A0AAE3GJ14</accession>
<feature type="domain" description="HTH tetR-type" evidence="5">
    <location>
        <begin position="6"/>
        <end position="66"/>
    </location>
</feature>
<evidence type="ECO:0000313" key="7">
    <source>
        <dbReference type="Proteomes" id="UP001206128"/>
    </source>
</evidence>
<dbReference type="AlphaFoldDB" id="A0AAE3GJ14"/>
<name>A0AAE3GJ14_9PSEU</name>
<dbReference type="PROSITE" id="PS50977">
    <property type="entry name" value="HTH_TETR_2"/>
    <property type="match status" value="1"/>
</dbReference>
<dbReference type="PANTHER" id="PTHR47506:SF10">
    <property type="entry name" value="TRANSCRIPTIONAL REGULATORY PROTEIN"/>
    <property type="match status" value="1"/>
</dbReference>
<dbReference type="Gene3D" id="1.10.10.60">
    <property type="entry name" value="Homeodomain-like"/>
    <property type="match status" value="1"/>
</dbReference>
<evidence type="ECO:0000256" key="3">
    <source>
        <dbReference type="ARBA" id="ARBA00023163"/>
    </source>
</evidence>
<evidence type="ECO:0000313" key="6">
    <source>
        <dbReference type="EMBL" id="MCP2169111.1"/>
    </source>
</evidence>
<sequence>MGRPRKFDETRVLTAVMNMFWQRGYEATSTRDLAETTGMGLSSLSNAFGDKRQLYLRALRRYYETNTAVQTELLEQPGPVKDRVRNLMVQAIDIDLANPPSSGCLIINASIEMANTDPEVAQEVRRHFTTVERALRAALAEGQRSGEITRDQDAVALTHHVLSSYYGLRVLARVQPDRAALMNVVDTMLAKL</sequence>
<dbReference type="EMBL" id="JAMTCK010000017">
    <property type="protein sequence ID" value="MCP2169111.1"/>
    <property type="molecule type" value="Genomic_DNA"/>
</dbReference>
<keyword evidence="2 4" id="KW-0238">DNA-binding</keyword>
<dbReference type="InterPro" id="IPR009057">
    <property type="entry name" value="Homeodomain-like_sf"/>
</dbReference>
<protein>
    <submittedName>
        <fullName evidence="6">Transcriptional regulator, TetR family</fullName>
    </submittedName>
</protein>
<keyword evidence="1" id="KW-0805">Transcription regulation</keyword>
<dbReference type="InterPro" id="IPR036271">
    <property type="entry name" value="Tet_transcr_reg_TetR-rel_C_sf"/>
</dbReference>
<evidence type="ECO:0000256" key="1">
    <source>
        <dbReference type="ARBA" id="ARBA00023015"/>
    </source>
</evidence>
<dbReference type="GO" id="GO:0003677">
    <property type="term" value="F:DNA binding"/>
    <property type="evidence" value="ECO:0007669"/>
    <property type="project" value="UniProtKB-UniRule"/>
</dbReference>
<evidence type="ECO:0000256" key="4">
    <source>
        <dbReference type="PROSITE-ProRule" id="PRU00335"/>
    </source>
</evidence>
<evidence type="ECO:0000256" key="2">
    <source>
        <dbReference type="ARBA" id="ARBA00023125"/>
    </source>
</evidence>
<dbReference type="Pfam" id="PF00440">
    <property type="entry name" value="TetR_N"/>
    <property type="match status" value="1"/>
</dbReference>
<dbReference type="RefSeq" id="WP_253777615.1">
    <property type="nucleotide sequence ID" value="NZ_JAMTCK010000017.1"/>
</dbReference>
<keyword evidence="7" id="KW-1185">Reference proteome</keyword>
<dbReference type="SUPFAM" id="SSF48498">
    <property type="entry name" value="Tetracyclin repressor-like, C-terminal domain"/>
    <property type="match status" value="1"/>
</dbReference>
<gene>
    <name evidence="6" type="ORF">LX83_005995</name>
</gene>